<accession>A0A0G0UFH5</accession>
<sequence>MNFQQIRQVLKKHNLEVFTTQEFVLVTGIDRKITTVKLARYKKAGYLISPKKGVYYLSGEEIDKYRIANKTYYPSYISLDSALAKYNIIPESVYSITSVTTKATREFNDSQTIYKYYKIKRGAYLGYQKENEALVAEKEKALVDYLYFASQGKRDLNDRVDLSSLDKNKIIYYAKFFGNKRLDNLIKKIC</sequence>
<gene>
    <name evidence="1" type="ORF">UU32_C0004G0008</name>
</gene>
<dbReference type="EMBL" id="LCAE01000004">
    <property type="protein sequence ID" value="KKR87643.1"/>
    <property type="molecule type" value="Genomic_DNA"/>
</dbReference>
<evidence type="ECO:0000313" key="2">
    <source>
        <dbReference type="Proteomes" id="UP000033858"/>
    </source>
</evidence>
<organism evidence="1 2">
    <name type="scientific">Candidatus Woesebacteria bacterium GW2011_GWB1_41_10</name>
    <dbReference type="NCBI Taxonomy" id="1618577"/>
    <lineage>
        <taxon>Bacteria</taxon>
        <taxon>Candidatus Woeseibacteriota</taxon>
    </lineage>
</organism>
<evidence type="ECO:0000313" key="1">
    <source>
        <dbReference type="EMBL" id="KKR87643.1"/>
    </source>
</evidence>
<dbReference type="Proteomes" id="UP000033858">
    <property type="component" value="Unassembled WGS sequence"/>
</dbReference>
<protein>
    <recommendedName>
        <fullName evidence="3">Transcriptional regulator</fullName>
    </recommendedName>
</protein>
<name>A0A0G0UFH5_9BACT</name>
<reference evidence="1 2" key="1">
    <citation type="journal article" date="2015" name="Nature">
        <title>rRNA introns, odd ribosomes, and small enigmatic genomes across a large radiation of phyla.</title>
        <authorList>
            <person name="Brown C.T."/>
            <person name="Hug L.A."/>
            <person name="Thomas B.C."/>
            <person name="Sharon I."/>
            <person name="Castelle C.J."/>
            <person name="Singh A."/>
            <person name="Wilkins M.J."/>
            <person name="Williams K.H."/>
            <person name="Banfield J.F."/>
        </authorList>
    </citation>
    <scope>NUCLEOTIDE SEQUENCE [LARGE SCALE GENOMIC DNA]</scope>
</reference>
<evidence type="ECO:0008006" key="3">
    <source>
        <dbReference type="Google" id="ProtNLM"/>
    </source>
</evidence>
<comment type="caution">
    <text evidence="1">The sequence shown here is derived from an EMBL/GenBank/DDBJ whole genome shotgun (WGS) entry which is preliminary data.</text>
</comment>
<proteinExistence type="predicted"/>
<dbReference type="AlphaFoldDB" id="A0A0G0UFH5"/>